<evidence type="ECO:0000313" key="3">
    <source>
        <dbReference type="EMBL" id="AKQ02400.1"/>
    </source>
</evidence>
<feature type="domain" description="Pyridoxamine 5'-phosphate oxidase N-terminal" evidence="2">
    <location>
        <begin position="6"/>
        <end position="118"/>
    </location>
</feature>
<dbReference type="InterPro" id="IPR052019">
    <property type="entry name" value="F420H2_bilvrd_red/Heme_oxyg"/>
</dbReference>
<dbReference type="GO" id="GO:0016627">
    <property type="term" value="F:oxidoreductase activity, acting on the CH-CH group of donors"/>
    <property type="evidence" value="ECO:0007669"/>
    <property type="project" value="TreeGrafter"/>
</dbReference>
<sequence length="132" mass="15885">MPLNKKEKEKLLEKEEIIYIATSRPDGTPHIAPIWFVMHEGKIYFETDITTVKYRNIKHNNKIALCFGGRTTYIIEGSVKEYKEDELDFPIRKLYWKKYSKDMDDSYITEKTRLFEVVQEKEISWHYAPTWD</sequence>
<dbReference type="EMBL" id="KT007000">
    <property type="protein sequence ID" value="AKQ02400.1"/>
    <property type="molecule type" value="Genomic_DNA"/>
</dbReference>
<dbReference type="GO" id="GO:0070967">
    <property type="term" value="F:coenzyme F420 binding"/>
    <property type="evidence" value="ECO:0007669"/>
    <property type="project" value="TreeGrafter"/>
</dbReference>
<proteinExistence type="predicted"/>
<keyword evidence="1" id="KW-0560">Oxidoreductase</keyword>
<dbReference type="Gene3D" id="2.30.110.10">
    <property type="entry name" value="Electron Transport, Fmn-binding Protein, Chain A"/>
    <property type="match status" value="1"/>
</dbReference>
<dbReference type="PANTHER" id="PTHR35176:SF4">
    <property type="entry name" value="PYRIDOXAMINE 5'-PHOSPHATE OXIDASE-RELATED FMN-BINDING"/>
    <property type="match status" value="1"/>
</dbReference>
<accession>A0A0H4T6S4</accession>
<name>A0A0H4T6S4_9BACT</name>
<dbReference type="AlphaFoldDB" id="A0A0H4T6S4"/>
<evidence type="ECO:0000256" key="1">
    <source>
        <dbReference type="ARBA" id="ARBA00023002"/>
    </source>
</evidence>
<dbReference type="InterPro" id="IPR012349">
    <property type="entry name" value="Split_barrel_FMN-bd"/>
</dbReference>
<reference evidence="3" key="1">
    <citation type="journal article" date="2015" name="ISME J.">
        <title>Aquifer environment selects for microbial species cohorts in sediment and groundwater.</title>
        <authorList>
            <person name="Hug L.A."/>
            <person name="Thomas B.C."/>
            <person name="Brown C.T."/>
            <person name="Frischkorn K.R."/>
            <person name="Williams K.H."/>
            <person name="Tringe S.G."/>
            <person name="Banfield J.F."/>
        </authorList>
    </citation>
    <scope>NUCLEOTIDE SEQUENCE</scope>
</reference>
<protein>
    <recommendedName>
        <fullName evidence="2">Pyridoxamine 5'-phosphate oxidase N-terminal domain-containing protein</fullName>
    </recommendedName>
</protein>
<dbReference type="Pfam" id="PF01243">
    <property type="entry name" value="PNPOx_N"/>
    <property type="match status" value="1"/>
</dbReference>
<dbReference type="InterPro" id="IPR011576">
    <property type="entry name" value="Pyridox_Oxase_N"/>
</dbReference>
<evidence type="ECO:0000259" key="2">
    <source>
        <dbReference type="Pfam" id="PF01243"/>
    </source>
</evidence>
<organism evidence="3">
    <name type="scientific">uncultured Parcubacteria bacterium Rifle_16ft_4_minimus_37647</name>
    <dbReference type="NCBI Taxonomy" id="1665140"/>
    <lineage>
        <taxon>Bacteria</taxon>
        <taxon>Candidatus Parcubacteria</taxon>
        <taxon>environmental samples</taxon>
    </lineage>
</organism>
<dbReference type="GO" id="GO:0005829">
    <property type="term" value="C:cytosol"/>
    <property type="evidence" value="ECO:0007669"/>
    <property type="project" value="TreeGrafter"/>
</dbReference>
<dbReference type="PANTHER" id="PTHR35176">
    <property type="entry name" value="HEME OXYGENASE HI_0854-RELATED"/>
    <property type="match status" value="1"/>
</dbReference>
<dbReference type="SUPFAM" id="SSF50475">
    <property type="entry name" value="FMN-binding split barrel"/>
    <property type="match status" value="1"/>
</dbReference>